<organism evidence="2 3">
    <name type="scientific">Hyalangium rubrum</name>
    <dbReference type="NCBI Taxonomy" id="3103134"/>
    <lineage>
        <taxon>Bacteria</taxon>
        <taxon>Pseudomonadati</taxon>
        <taxon>Myxococcota</taxon>
        <taxon>Myxococcia</taxon>
        <taxon>Myxococcales</taxon>
        <taxon>Cystobacterineae</taxon>
        <taxon>Archangiaceae</taxon>
        <taxon>Hyalangium</taxon>
    </lineage>
</organism>
<protein>
    <submittedName>
        <fullName evidence="2">Tetratricopeptide repeat protein</fullName>
    </submittedName>
</protein>
<evidence type="ECO:0000256" key="1">
    <source>
        <dbReference type="SAM" id="MobiDB-lite"/>
    </source>
</evidence>
<feature type="compositionally biased region" description="Polar residues" evidence="1">
    <location>
        <begin position="1023"/>
        <end position="1032"/>
    </location>
</feature>
<feature type="compositionally biased region" description="Acidic residues" evidence="1">
    <location>
        <begin position="450"/>
        <end position="469"/>
    </location>
</feature>
<dbReference type="SMART" id="SM00028">
    <property type="entry name" value="TPR"/>
    <property type="match status" value="3"/>
</dbReference>
<reference evidence="2 3" key="1">
    <citation type="submission" date="2023-12" db="EMBL/GenBank/DDBJ databases">
        <title>the genome sequence of Hyalangium sp. s54d21.</title>
        <authorList>
            <person name="Zhang X."/>
        </authorList>
    </citation>
    <scope>NUCLEOTIDE SEQUENCE [LARGE SCALE GENOMIC DNA]</scope>
    <source>
        <strain evidence="3">s54d21</strain>
    </source>
</reference>
<proteinExistence type="predicted"/>
<feature type="region of interest" description="Disordered" evidence="1">
    <location>
        <begin position="414"/>
        <end position="471"/>
    </location>
</feature>
<feature type="region of interest" description="Disordered" evidence="1">
    <location>
        <begin position="876"/>
        <end position="1149"/>
    </location>
</feature>
<feature type="compositionally biased region" description="Low complexity" evidence="1">
    <location>
        <begin position="1088"/>
        <end position="1097"/>
    </location>
</feature>
<feature type="region of interest" description="Disordered" evidence="1">
    <location>
        <begin position="1238"/>
        <end position="1259"/>
    </location>
</feature>
<feature type="compositionally biased region" description="Low complexity" evidence="1">
    <location>
        <begin position="970"/>
        <end position="979"/>
    </location>
</feature>
<dbReference type="SUPFAM" id="SSF48452">
    <property type="entry name" value="TPR-like"/>
    <property type="match status" value="2"/>
</dbReference>
<evidence type="ECO:0000313" key="2">
    <source>
        <dbReference type="EMBL" id="MDY7229259.1"/>
    </source>
</evidence>
<accession>A0ABU5H8R9</accession>
<name>A0ABU5H8R9_9BACT</name>
<dbReference type="InterPro" id="IPR011990">
    <property type="entry name" value="TPR-like_helical_dom_sf"/>
</dbReference>
<keyword evidence="3" id="KW-1185">Reference proteome</keyword>
<feature type="compositionally biased region" description="Pro residues" evidence="1">
    <location>
        <begin position="1042"/>
        <end position="1058"/>
    </location>
</feature>
<comment type="caution">
    <text evidence="2">The sequence shown here is derived from an EMBL/GenBank/DDBJ whole genome shotgun (WGS) entry which is preliminary data.</text>
</comment>
<feature type="compositionally biased region" description="Pro residues" evidence="1">
    <location>
        <begin position="980"/>
        <end position="989"/>
    </location>
</feature>
<dbReference type="Gene3D" id="1.25.40.10">
    <property type="entry name" value="Tetratricopeptide repeat domain"/>
    <property type="match status" value="2"/>
</dbReference>
<gene>
    <name evidence="2" type="ORF">SYV04_22900</name>
</gene>
<sequence length="1494" mass="159130">MRNGKSDTEPGPSGAGQETLAANGLVERHLQVAARLLRERQAPKAFGELVRASRSLPMTRRLAAALVTVSLKAGTEAAAITILGSAMEKVEGKARRDVHRQLARVLRRVDQLPRALESLESLLAAFPDDHSSRRVYHALLERSGKWEALVSSLERESQEAFQRGEYGHAARATRWRARVQAEQLRNLARSAESYSKAATYLEQMEDAVGAFSVRLDGLRVLHASGASEAVLTAAASVVMSSAARLGRDAQAREVLEELGLIPARLELPPEQPAPAAEVAPAQPQRTGPLVARKGPAVGVATVPDLHPFGDEVTYIPLGARPTRVEVPIIPPEARPTSLQVPVVSPPPPPPPLVAPEARPTRVELPFATPDARPTSLELPAVVLDAPPAPPPSPVAEKSAPLSVASPVVIAPPALKASAPPGLSLAGADSSDERTTADAPPEASAVAPPRDDDEDFSAPEDVEMDSELDAAEAGPLTELLEIPDEAERSAPPVAFTEDEELPATRAEPAAPVAPPAEERDDPAALQRQEAQLIARKAWRELAQFYLARAERAKGPAARAEVLTQLAEVMEDELNDPAGAARMYGEIVALTGDRAALKEQVRLLSLRGNPSLVRRALDEAVQGARTPRARADAYLTRAELSLSAGERAQAKTDFETAEALTPGLLLVLAGLVRCVSDVERPTIALRLRGAIAVAPRRSPDRLEALRALASAADELLKDARLGQWAWTEVLAEDPADPEARERLLALARVIGDKATLSQSLREQLAREPRGLAARKARLELVSTLEAAGDADGALTELRQAVRFEPGHKEAWLLLADRLTTRGQIGEAAWALEHAATATEDEEERQRTWARLATFCREVLKDPARAEVYARRAENLRRALAEPSAPPIPEPPRTARPQREPSAPRTQVLIPPPGNVELTPSGQAFPPPDDEPATDTHAPVAVPPDDAARPTIEFSMANFPGGRMPFGEEEPTATEAPEGFVPPGEPAAPAPAPSKAAPAKDTRKKPSLPEPSLDASRELDDLLSDSGHTSPSLSIWNVRRKGDAPAPPPAPAPAPKAPVPPVRYEDTSPGIKAAANPPPPREATGARSAVTTSTASGARPAAPPAGAGGGGTAKRAAVQVPVAKRPTAPESPFEQVSPREPEGQQQPAYGNTPVQNTAFISWEAPPGRMEPVRRLARGRGDTTSARVPPPEQAGAEPAVFQQVREHPLDSRLYYQIANYFEERGDVARATLMREIGDALEGKETPASHLPRKPLSADDRSGLRHPLLRTPPGELLACVGMALCRLFPAYGRAAGSKEAFRPDLGVGAPATLDALETTQRLLGIQAPQVVLAEDNGPPFSLVHTETPRVLVGKGAVKQVLPAPELRFYAGRALICLGPDLLALRSLKKDQVLRGLAMISGVLKAGPASSPEALVVYETLQPKQIERAASLFDAATRQFDVSALSDAARDSANRAGLIACGAVGPALAALRLKRALEREIIELVRFAASERYFQLFAAR</sequence>
<dbReference type="Pfam" id="PF13428">
    <property type="entry name" value="TPR_14"/>
    <property type="match status" value="1"/>
</dbReference>
<feature type="region of interest" description="Disordered" evidence="1">
    <location>
        <begin position="495"/>
        <end position="524"/>
    </location>
</feature>
<dbReference type="Proteomes" id="UP001291309">
    <property type="component" value="Unassembled WGS sequence"/>
</dbReference>
<dbReference type="InterPro" id="IPR019734">
    <property type="entry name" value="TPR_rpt"/>
</dbReference>
<dbReference type="EMBL" id="JAXIVS010000007">
    <property type="protein sequence ID" value="MDY7229259.1"/>
    <property type="molecule type" value="Genomic_DNA"/>
</dbReference>
<feature type="compositionally biased region" description="Pro residues" evidence="1">
    <location>
        <begin position="881"/>
        <end position="891"/>
    </location>
</feature>
<evidence type="ECO:0000313" key="3">
    <source>
        <dbReference type="Proteomes" id="UP001291309"/>
    </source>
</evidence>
<feature type="compositionally biased region" description="Polar residues" evidence="1">
    <location>
        <begin position="1140"/>
        <end position="1149"/>
    </location>
</feature>